<dbReference type="InterPro" id="IPR018613">
    <property type="entry name" value="Ccdc97-like"/>
</dbReference>
<dbReference type="InterPro" id="IPR040233">
    <property type="entry name" value="CCD97-like_C"/>
</dbReference>
<dbReference type="EMBL" id="OUUZ01000001">
    <property type="protein sequence ID" value="SPQ19783.1"/>
    <property type="molecule type" value="Genomic_DNA"/>
</dbReference>
<evidence type="ECO:0000256" key="1">
    <source>
        <dbReference type="SAM" id="MobiDB-lite"/>
    </source>
</evidence>
<dbReference type="Proteomes" id="UP000289323">
    <property type="component" value="Unassembled WGS sequence"/>
</dbReference>
<dbReference type="AlphaFoldDB" id="A0A3S4D1F7"/>
<evidence type="ECO:0000313" key="3">
    <source>
        <dbReference type="EMBL" id="SPQ19783.1"/>
    </source>
</evidence>
<dbReference type="PANTHER" id="PTHR31840:SF1">
    <property type="entry name" value="COILED-COIL DOMAIN-CONTAINING PROTEIN 97"/>
    <property type="match status" value="1"/>
</dbReference>
<sequence length="285" mass="31433">MVPHFEFPPASPDSFSRPRPRPPRSPGHSAQIRAQNRRRAYLDSHPDYFQSADHELADPLLYDFLIRRFQTPAEREADGRAKGYARVLEGSLLRGEERLAKLRAAQPVGSRQQRRRRQRRNGNGAEDADDADDVDAVDDADAVDAEEDAGSPGGSGGGGVDGGGMPRARATADDEAEAGTTFSSLNAELTPPPKTREEGRAQWVEFLRDRFIRGEDEDFDYAAVDGDEGYDVLEREDREEAWFEEEEPEWASDGDGSSDEGEGEGGRHGGKAERVLKGETGIQDF</sequence>
<gene>
    <name evidence="3" type="ORF">TT172_LOCUS2202</name>
</gene>
<accession>A0A3S4D1F7</accession>
<feature type="compositionally biased region" description="Acidic residues" evidence="1">
    <location>
        <begin position="126"/>
        <end position="149"/>
    </location>
</feature>
<feature type="region of interest" description="Disordered" evidence="1">
    <location>
        <begin position="1"/>
        <end position="33"/>
    </location>
</feature>
<dbReference type="Pfam" id="PF09747">
    <property type="entry name" value="CCD97-like_C"/>
    <property type="match status" value="1"/>
</dbReference>
<proteinExistence type="predicted"/>
<feature type="region of interest" description="Disordered" evidence="1">
    <location>
        <begin position="103"/>
        <end position="201"/>
    </location>
</feature>
<dbReference type="PANTHER" id="PTHR31840">
    <property type="entry name" value="COILED-COIL DOMAIN-CONTAINING PROTEIN 97"/>
    <property type="match status" value="1"/>
</dbReference>
<evidence type="ECO:0000259" key="2">
    <source>
        <dbReference type="Pfam" id="PF09747"/>
    </source>
</evidence>
<feature type="domain" description="CCD97-like C-terminal" evidence="2">
    <location>
        <begin position="36"/>
        <end position="246"/>
    </location>
</feature>
<evidence type="ECO:0000313" key="4">
    <source>
        <dbReference type="Proteomes" id="UP000289323"/>
    </source>
</evidence>
<name>A0A3S4D1F7_9PEZI</name>
<reference evidence="3 4" key="1">
    <citation type="submission" date="2018-04" db="EMBL/GenBank/DDBJ databases">
        <authorList>
            <person name="Huttner S."/>
            <person name="Dainat J."/>
        </authorList>
    </citation>
    <scope>NUCLEOTIDE SEQUENCE [LARGE SCALE GENOMIC DNA]</scope>
</reference>
<organism evidence="3 4">
    <name type="scientific">Thermothielavioides terrestris</name>
    <dbReference type="NCBI Taxonomy" id="2587410"/>
    <lineage>
        <taxon>Eukaryota</taxon>
        <taxon>Fungi</taxon>
        <taxon>Dikarya</taxon>
        <taxon>Ascomycota</taxon>
        <taxon>Pezizomycotina</taxon>
        <taxon>Sordariomycetes</taxon>
        <taxon>Sordariomycetidae</taxon>
        <taxon>Sordariales</taxon>
        <taxon>Chaetomiaceae</taxon>
        <taxon>Thermothielavioides</taxon>
    </lineage>
</organism>
<protein>
    <submittedName>
        <fullName evidence="3">5671e565-b075-4a68-9b9a-a3b64ef44428</fullName>
    </submittedName>
</protein>
<feature type="region of interest" description="Disordered" evidence="1">
    <location>
        <begin position="240"/>
        <end position="285"/>
    </location>
</feature>
<feature type="compositionally biased region" description="Basic and acidic residues" evidence="1">
    <location>
        <begin position="264"/>
        <end position="277"/>
    </location>
</feature>
<feature type="compositionally biased region" description="Gly residues" evidence="1">
    <location>
        <begin position="151"/>
        <end position="165"/>
    </location>
</feature>
<feature type="compositionally biased region" description="Acidic residues" evidence="1">
    <location>
        <begin position="242"/>
        <end position="263"/>
    </location>
</feature>